<sequence>MHCITPLLLCCLIALIKSEVPRYTKIGIKADGARKYLTNGDQGSPPRVFVGILVQPTPKSTKTHKNPQKPRKNPRGWVFLQKPRGFPNPDGDSREIHVGRYDKAPGFAWTYRSDGTFTNYFNKAVEGKLACLTDNLDNSLATFEPCKDGDELQQWDIQELNYDNLLLIKNVGSAGCLEPNKTDTTKVKVEPCTINRRDNFQEWKVLRVQVEAKNYFQSVLETNANNLNPGPSENRHWTFQQDSAHAQAAITCGDDWILFEDSKCLRFHDYFETKKVAEQSCASFATDQFNIPHLVSIKSKPEQDFLNTWLFKDLEVYNRVWLNGERFNETEFLWGNGDEMIPFTNWDVGSPTNKTVENVCMEMSPLAGRSGRMEASEDGKWKDCRCSKRNLVVCEKKPDLTVPELQDILFKLREVVIEQKKIVAELTTNLTRTTNTVTELTINLTQLTGSSTQLTNRVTQLGNNPGEFMDKPSILLCIISPTRAQQHKISLDRLNSTNKTHFSSTTSPGADRVVRLTPRVERILPWDGQADGPSLPVRIGRIETHITSVISTSGSDLKMQLPSIIHVPIGFIYVQLPSHPAPQTLWPNVQWRNVSPTYAGLFFRAEGGTAAGFGTLQEESCNRLIGVNFAWQSGKAPQQISLPAAGWSGYVMTGEDPRHAQYNVDGMRFQNSGAETRPKNKAVRIWERV</sequence>
<dbReference type="Gene3D" id="3.10.100.10">
    <property type="entry name" value="Mannose-Binding Protein A, subunit A"/>
    <property type="match status" value="1"/>
</dbReference>
<feature type="region of interest" description="Disordered" evidence="1">
    <location>
        <begin position="56"/>
        <end position="76"/>
    </location>
</feature>
<dbReference type="Pfam" id="PF00059">
    <property type="entry name" value="Lectin_C"/>
    <property type="match status" value="1"/>
</dbReference>
<dbReference type="InterPro" id="IPR016187">
    <property type="entry name" value="CTDL_fold"/>
</dbReference>
<feature type="domain" description="C-type lectin" evidence="3">
    <location>
        <begin position="260"/>
        <end position="395"/>
    </location>
</feature>
<dbReference type="EMBL" id="LNIX01000027">
    <property type="protein sequence ID" value="OXA42128.1"/>
    <property type="molecule type" value="Genomic_DNA"/>
</dbReference>
<accession>A0A226DB43</accession>
<evidence type="ECO:0000256" key="2">
    <source>
        <dbReference type="SAM" id="SignalP"/>
    </source>
</evidence>
<dbReference type="InterPro" id="IPR016186">
    <property type="entry name" value="C-type_lectin-like/link_sf"/>
</dbReference>
<dbReference type="InterPro" id="IPR050111">
    <property type="entry name" value="C-type_lectin/snaclec_domain"/>
</dbReference>
<dbReference type="SMART" id="SM00034">
    <property type="entry name" value="CLECT"/>
    <property type="match status" value="1"/>
</dbReference>
<feature type="signal peptide" evidence="2">
    <location>
        <begin position="1"/>
        <end position="18"/>
    </location>
</feature>
<feature type="chain" id="PRO_5013144228" evidence="2">
    <location>
        <begin position="19"/>
        <end position="689"/>
    </location>
</feature>
<comment type="caution">
    <text evidence="4">The sequence shown here is derived from an EMBL/GenBank/DDBJ whole genome shotgun (WGS) entry which is preliminary data.</text>
</comment>
<proteinExistence type="predicted"/>
<gene>
    <name evidence="4" type="ORF">Fcan01_23153</name>
</gene>
<keyword evidence="4" id="KW-0430">Lectin</keyword>
<protein>
    <submittedName>
        <fullName evidence="4">Alpha-N-acetylgalactosamine-specific lectin</fullName>
    </submittedName>
</protein>
<dbReference type="PANTHER" id="PTHR22803">
    <property type="entry name" value="MANNOSE, PHOSPHOLIPASE, LECTIN RECEPTOR RELATED"/>
    <property type="match status" value="1"/>
</dbReference>
<evidence type="ECO:0000313" key="5">
    <source>
        <dbReference type="Proteomes" id="UP000198287"/>
    </source>
</evidence>
<organism evidence="4 5">
    <name type="scientific">Folsomia candida</name>
    <name type="common">Springtail</name>
    <dbReference type="NCBI Taxonomy" id="158441"/>
    <lineage>
        <taxon>Eukaryota</taxon>
        <taxon>Metazoa</taxon>
        <taxon>Ecdysozoa</taxon>
        <taxon>Arthropoda</taxon>
        <taxon>Hexapoda</taxon>
        <taxon>Collembola</taxon>
        <taxon>Entomobryomorpha</taxon>
        <taxon>Isotomoidea</taxon>
        <taxon>Isotomidae</taxon>
        <taxon>Proisotominae</taxon>
        <taxon>Folsomia</taxon>
    </lineage>
</organism>
<reference evidence="4 5" key="1">
    <citation type="submission" date="2015-12" db="EMBL/GenBank/DDBJ databases">
        <title>The genome of Folsomia candida.</title>
        <authorList>
            <person name="Faddeeva A."/>
            <person name="Derks M.F."/>
            <person name="Anvar Y."/>
            <person name="Smit S."/>
            <person name="Van Straalen N."/>
            <person name="Roelofs D."/>
        </authorList>
    </citation>
    <scope>NUCLEOTIDE SEQUENCE [LARGE SCALE GENOMIC DNA]</scope>
    <source>
        <strain evidence="4 5">VU population</strain>
        <tissue evidence="4">Whole body</tissue>
    </source>
</reference>
<dbReference type="InterPro" id="IPR001304">
    <property type="entry name" value="C-type_lectin-like"/>
</dbReference>
<keyword evidence="5" id="KW-1185">Reference proteome</keyword>
<dbReference type="AlphaFoldDB" id="A0A226DB43"/>
<dbReference type="PROSITE" id="PS50041">
    <property type="entry name" value="C_TYPE_LECTIN_2"/>
    <property type="match status" value="1"/>
</dbReference>
<dbReference type="CDD" id="cd00037">
    <property type="entry name" value="CLECT"/>
    <property type="match status" value="1"/>
</dbReference>
<dbReference type="SUPFAM" id="SSF56436">
    <property type="entry name" value="C-type lectin-like"/>
    <property type="match status" value="1"/>
</dbReference>
<evidence type="ECO:0000313" key="4">
    <source>
        <dbReference type="EMBL" id="OXA42128.1"/>
    </source>
</evidence>
<keyword evidence="2" id="KW-0732">Signal</keyword>
<dbReference type="PROSITE" id="PS50231">
    <property type="entry name" value="RICIN_B_LECTIN"/>
    <property type="match status" value="1"/>
</dbReference>
<evidence type="ECO:0000256" key="1">
    <source>
        <dbReference type="SAM" id="MobiDB-lite"/>
    </source>
</evidence>
<name>A0A226DB43_FOLCA</name>
<dbReference type="Gene3D" id="2.80.10.50">
    <property type="match status" value="1"/>
</dbReference>
<dbReference type="OrthoDB" id="6746664at2759"/>
<dbReference type="SUPFAM" id="SSF50370">
    <property type="entry name" value="Ricin B-like lectins"/>
    <property type="match status" value="1"/>
</dbReference>
<dbReference type="Proteomes" id="UP000198287">
    <property type="component" value="Unassembled WGS sequence"/>
</dbReference>
<dbReference type="InterPro" id="IPR035992">
    <property type="entry name" value="Ricin_B-like_lectins"/>
</dbReference>
<feature type="compositionally biased region" description="Basic residues" evidence="1">
    <location>
        <begin position="61"/>
        <end position="74"/>
    </location>
</feature>
<dbReference type="GO" id="GO:0030246">
    <property type="term" value="F:carbohydrate binding"/>
    <property type="evidence" value="ECO:0007669"/>
    <property type="project" value="UniProtKB-KW"/>
</dbReference>
<evidence type="ECO:0000259" key="3">
    <source>
        <dbReference type="PROSITE" id="PS50041"/>
    </source>
</evidence>